<accession>A0ABW0KNG5</accession>
<dbReference type="InterPro" id="IPR012902">
    <property type="entry name" value="N_methyl_site"/>
</dbReference>
<dbReference type="RefSeq" id="WP_377164124.1">
    <property type="nucleotide sequence ID" value="NZ_JBHSMQ010000001.1"/>
</dbReference>
<evidence type="ECO:0000313" key="3">
    <source>
        <dbReference type="Proteomes" id="UP001596052"/>
    </source>
</evidence>
<proteinExistence type="predicted"/>
<dbReference type="NCBIfam" id="TIGR02532">
    <property type="entry name" value="IV_pilin_GFxxxE"/>
    <property type="match status" value="1"/>
</dbReference>
<gene>
    <name evidence="2" type="ORF">ACFQDI_05215</name>
</gene>
<sequence>MTPTLHRGTRASFLPAGRDGGFSMSEMVMVICILSVLAGIAVHSFSQFLTGGKDAVAEARQETLNQALYRFAQQNYELLFTAQSGSVTDEMLVLRTLQYRDPNSNRAQSGSPYVDPRYNPISSSDADVHRLRWTGSLFELLKPGQSGMGLLMNFEGSDFTTAFVFPPNFQMAGR</sequence>
<keyword evidence="1" id="KW-0812">Transmembrane</keyword>
<dbReference type="SUPFAM" id="SSF54523">
    <property type="entry name" value="Pili subunits"/>
    <property type="match status" value="1"/>
</dbReference>
<name>A0ABW0KNG5_9BACT</name>
<dbReference type="InterPro" id="IPR045584">
    <property type="entry name" value="Pilin-like"/>
</dbReference>
<evidence type="ECO:0000313" key="2">
    <source>
        <dbReference type="EMBL" id="MFC5454247.1"/>
    </source>
</evidence>
<dbReference type="EMBL" id="JBHSMQ010000001">
    <property type="protein sequence ID" value="MFC5454247.1"/>
    <property type="molecule type" value="Genomic_DNA"/>
</dbReference>
<organism evidence="2 3">
    <name type="scientific">Prosthecobacter fluviatilis</name>
    <dbReference type="NCBI Taxonomy" id="445931"/>
    <lineage>
        <taxon>Bacteria</taxon>
        <taxon>Pseudomonadati</taxon>
        <taxon>Verrucomicrobiota</taxon>
        <taxon>Verrucomicrobiia</taxon>
        <taxon>Verrucomicrobiales</taxon>
        <taxon>Verrucomicrobiaceae</taxon>
        <taxon>Prosthecobacter</taxon>
    </lineage>
</organism>
<reference evidence="3" key="1">
    <citation type="journal article" date="2019" name="Int. J. Syst. Evol. Microbiol.">
        <title>The Global Catalogue of Microorganisms (GCM) 10K type strain sequencing project: providing services to taxonomists for standard genome sequencing and annotation.</title>
        <authorList>
            <consortium name="The Broad Institute Genomics Platform"/>
            <consortium name="The Broad Institute Genome Sequencing Center for Infectious Disease"/>
            <person name="Wu L."/>
            <person name="Ma J."/>
        </authorList>
    </citation>
    <scope>NUCLEOTIDE SEQUENCE [LARGE SCALE GENOMIC DNA]</scope>
    <source>
        <strain evidence="3">CGMCC 4.1469</strain>
    </source>
</reference>
<protein>
    <submittedName>
        <fullName evidence="2">Prepilin-type N-terminal cleavage/methylation domain-containing protein</fullName>
    </submittedName>
</protein>
<dbReference type="Gene3D" id="3.30.700.10">
    <property type="entry name" value="Glycoprotein, Type 4 Pilin"/>
    <property type="match status" value="1"/>
</dbReference>
<evidence type="ECO:0000256" key="1">
    <source>
        <dbReference type="SAM" id="Phobius"/>
    </source>
</evidence>
<dbReference type="Proteomes" id="UP001596052">
    <property type="component" value="Unassembled WGS sequence"/>
</dbReference>
<keyword evidence="1" id="KW-0472">Membrane</keyword>
<keyword evidence="3" id="KW-1185">Reference proteome</keyword>
<feature type="transmembrane region" description="Helical" evidence="1">
    <location>
        <begin position="27"/>
        <end position="45"/>
    </location>
</feature>
<comment type="caution">
    <text evidence="2">The sequence shown here is derived from an EMBL/GenBank/DDBJ whole genome shotgun (WGS) entry which is preliminary data.</text>
</comment>
<keyword evidence="1" id="KW-1133">Transmembrane helix</keyword>